<dbReference type="Pfam" id="PF00471">
    <property type="entry name" value="Ribosomal_L33"/>
    <property type="match status" value="1"/>
</dbReference>
<dbReference type="OMA" id="ECTEHKA"/>
<keyword evidence="7" id="KW-0150">Chloroplast</keyword>
<dbReference type="InterPro" id="IPR038584">
    <property type="entry name" value="Ribosomal_bL33_sf"/>
</dbReference>
<dbReference type="InterPro" id="IPR011332">
    <property type="entry name" value="Ribosomal_zn-bd"/>
</dbReference>
<dbReference type="SUPFAM" id="SSF57829">
    <property type="entry name" value="Zn-binding ribosomal proteins"/>
    <property type="match status" value="1"/>
</dbReference>
<dbReference type="AlphaFoldDB" id="A0A5P9RTV5"/>
<dbReference type="PROSITE" id="PS00582">
    <property type="entry name" value="RIBOSOMAL_L33"/>
    <property type="match status" value="1"/>
</dbReference>
<dbReference type="GO" id="GO:0005840">
    <property type="term" value="C:ribosome"/>
    <property type="evidence" value="ECO:0007669"/>
    <property type="project" value="UniProtKB-KW"/>
</dbReference>
<keyword evidence="2 5" id="KW-0689">Ribosomal protein</keyword>
<dbReference type="HAMAP" id="MF_00294">
    <property type="entry name" value="Ribosomal_bL33"/>
    <property type="match status" value="1"/>
</dbReference>
<evidence type="ECO:0000256" key="3">
    <source>
        <dbReference type="ARBA" id="ARBA00023274"/>
    </source>
</evidence>
<dbReference type="PANTHER" id="PTHR43168:SF2">
    <property type="entry name" value="LARGE RIBOSOMAL SUBUNIT PROTEIN BL33C"/>
    <property type="match status" value="1"/>
</dbReference>
<dbReference type="NCBIfam" id="NF001764">
    <property type="entry name" value="PRK00504.1"/>
    <property type="match status" value="1"/>
</dbReference>
<dbReference type="GO" id="GO:0006412">
    <property type="term" value="P:translation"/>
    <property type="evidence" value="ECO:0007669"/>
    <property type="project" value="UniProtKB-UniRule"/>
</dbReference>
<name>A0A5P9RTV5_CYAME</name>
<evidence type="ECO:0000256" key="2">
    <source>
        <dbReference type="ARBA" id="ARBA00022980"/>
    </source>
</evidence>
<dbReference type="InterPro" id="IPR001705">
    <property type="entry name" value="Ribosomal_bL33"/>
</dbReference>
<comment type="similarity">
    <text evidence="1 5">Belongs to the bacterial ribosomal protein bL33 family.</text>
</comment>
<keyword evidence="3 5" id="KW-0687">Ribonucleoprotein</keyword>
<evidence type="ECO:0000256" key="4">
    <source>
        <dbReference type="ARBA" id="ARBA00035276"/>
    </source>
</evidence>
<protein>
    <recommendedName>
        <fullName evidence="4 5">Large ribosomal subunit protein bL33c</fullName>
    </recommendedName>
</protein>
<evidence type="ECO:0000256" key="5">
    <source>
        <dbReference type="HAMAP-Rule" id="MF_00294"/>
    </source>
</evidence>
<evidence type="ECO:0000256" key="1">
    <source>
        <dbReference type="ARBA" id="ARBA00007596"/>
    </source>
</evidence>
<keyword evidence="7" id="KW-0934">Plastid</keyword>
<dbReference type="EMBL" id="MK231134">
    <property type="protein sequence ID" value="QFV17061.1"/>
    <property type="molecule type" value="Genomic_DNA"/>
</dbReference>
<evidence type="ECO:0000313" key="6">
    <source>
        <dbReference type="EMBL" id="QFV17061.1"/>
    </source>
</evidence>
<geneLocation type="chloroplast" evidence="7"/>
<accession>A0A5P9RTV5</accession>
<dbReference type="InterPro" id="IPR018264">
    <property type="entry name" value="Ribosomal_bL33_CS"/>
</dbReference>
<dbReference type="NCBIfam" id="NF001860">
    <property type="entry name" value="PRK00595.1"/>
    <property type="match status" value="1"/>
</dbReference>
<reference evidence="7" key="2">
    <citation type="submission" date="2018-11" db="EMBL/GenBank/DDBJ databases">
        <title>Complete Plastid Genome of Cyanidioschyzon merolae Isolate 5578.</title>
        <authorList>
            <person name="Bi G."/>
        </authorList>
    </citation>
    <scope>NUCLEOTIDE SEQUENCE</scope>
</reference>
<organism evidence="7">
    <name type="scientific">Cyanidioschyzon merolae</name>
    <name type="common">Red alga</name>
    <dbReference type="NCBI Taxonomy" id="45157"/>
    <lineage>
        <taxon>Eukaryota</taxon>
        <taxon>Rhodophyta</taxon>
        <taxon>Bangiophyceae</taxon>
        <taxon>Cyanidiales</taxon>
        <taxon>Cyanidiaceae</taxon>
        <taxon>Cyanidioschyzon</taxon>
    </lineage>
</organism>
<dbReference type="GO" id="GO:1990904">
    <property type="term" value="C:ribonucleoprotein complex"/>
    <property type="evidence" value="ECO:0007669"/>
    <property type="project" value="UniProtKB-KW"/>
</dbReference>
<comment type="subcellular location">
    <subcellularLocation>
        <location evidence="5">Plastid</location>
        <location evidence="5">Chloroplast</location>
    </subcellularLocation>
</comment>
<dbReference type="PANTHER" id="PTHR43168">
    <property type="entry name" value="50S RIBOSOMAL PROTEIN L33, CHLOROPLASTIC"/>
    <property type="match status" value="1"/>
</dbReference>
<dbReference type="EMBL" id="MK231135">
    <property type="protein sequence ID" value="QFV17234.1"/>
    <property type="molecule type" value="Genomic_DNA"/>
</dbReference>
<reference evidence="6" key="1">
    <citation type="submission" date="2018-11" db="EMBL/GenBank/DDBJ databases">
        <title>Complete Plastid Genome of Cyanidioschyzon merolae Isolate 5508.</title>
        <authorList>
            <person name="Bi G."/>
        </authorList>
    </citation>
    <scope>NUCLEOTIDE SEQUENCE</scope>
    <source>
        <strain evidence="6">5508</strain>
    </source>
</reference>
<evidence type="ECO:0000313" key="7">
    <source>
        <dbReference type="EMBL" id="QFV17234.1"/>
    </source>
</evidence>
<dbReference type="GO" id="GO:0009507">
    <property type="term" value="C:chloroplast"/>
    <property type="evidence" value="ECO:0007669"/>
    <property type="project" value="UniProtKB-SubCell"/>
</dbReference>
<sequence length="62" mass="7087">MAKSKSSRVGISLECTACRANANQPGVNRYRTTKNKKNTPNRLELKKFCPYCGHHTIHREIK</sequence>
<dbReference type="NCBIfam" id="TIGR01023">
    <property type="entry name" value="rpmG_bact"/>
    <property type="match status" value="1"/>
</dbReference>
<gene>
    <name evidence="5 7" type="primary">rpl33</name>
</gene>
<dbReference type="Gene3D" id="2.20.28.120">
    <property type="entry name" value="Ribosomal protein L33"/>
    <property type="match status" value="1"/>
</dbReference>
<dbReference type="GO" id="GO:0003735">
    <property type="term" value="F:structural constituent of ribosome"/>
    <property type="evidence" value="ECO:0007669"/>
    <property type="project" value="InterPro"/>
</dbReference>
<proteinExistence type="inferred from homology"/>